<dbReference type="EMBL" id="JBICCN010000078">
    <property type="protein sequence ID" value="KAL3095833.1"/>
    <property type="molecule type" value="Genomic_DNA"/>
</dbReference>
<dbReference type="AlphaFoldDB" id="A0ABD2JZ25"/>
<protein>
    <submittedName>
        <fullName evidence="3">Uncharacterized protein</fullName>
    </submittedName>
</protein>
<dbReference type="PANTHER" id="PTHR11851">
    <property type="entry name" value="METALLOPROTEASE"/>
    <property type="match status" value="1"/>
</dbReference>
<comment type="caution">
    <text evidence="3">The sequence shown here is derived from an EMBL/GenBank/DDBJ whole genome shotgun (WGS) entry which is preliminary data.</text>
</comment>
<dbReference type="Pfam" id="PF00675">
    <property type="entry name" value="Peptidase_M16"/>
    <property type="match status" value="1"/>
</dbReference>
<dbReference type="Gene3D" id="3.30.830.10">
    <property type="entry name" value="Metalloenzyme, LuxS/M16 peptidase-like"/>
    <property type="match status" value="2"/>
</dbReference>
<dbReference type="InterPro" id="IPR011249">
    <property type="entry name" value="Metalloenz_LuxS/M16"/>
</dbReference>
<feature type="domain" description="Peptidase M16 C-terminal" evidence="2">
    <location>
        <begin position="197"/>
        <end position="398"/>
    </location>
</feature>
<keyword evidence="4" id="KW-1185">Reference proteome</keyword>
<sequence length="483" mass="53562">MLLKFPSIHRFCSIRSLTQLPNSYEVLRDRGDTAELSQLKNGFRVASYANGRPTVTVGVWLNAGSRIETNENNGSASLFEGLLHKGSAKRNSVQLQTELAKLGARLRSFTTREHSAFFVECLKSDTDKVVELLADALLNQNFDASKIEEQRAVALDRLHKAEKGDIRGSVLDNLHATAFQGTPLRLSPLGTTKALNSLTKESVSEFADDILKASGMVLTAVGGVDHEKMSDLAEKHFGHLGNSYNRKVPPHVASVNNIGHEQIRPKGYRFTAGEFLYRDDNYPLMHGAIAVEGVGRNHLDYIAMQVANAYVGTWDRSFAASLNAPKSTVQKMCANDDLIGYENFNISYDITGLFGFYIVMKGHSDEVTGEATRAVLHAWKHLAMGITDEEVDAAKNALKARLFLGLENNSQIATHIASEVLSSGKITPFDQLERRIHFINANAVREAVSRHVYDREIAVAAIGRIEAFTSYFELRYGMSWWRL</sequence>
<dbReference type="PANTHER" id="PTHR11851:SF143">
    <property type="entry name" value="CYTOCHROME B-C1 COMPLEX SUBUNIT 1, MITOCHONDRIAL"/>
    <property type="match status" value="1"/>
</dbReference>
<name>A0ABD2JZ25_HETSC</name>
<dbReference type="InterPro" id="IPR007863">
    <property type="entry name" value="Peptidase_M16_C"/>
</dbReference>
<dbReference type="Pfam" id="PF05193">
    <property type="entry name" value="Peptidase_M16_C"/>
    <property type="match status" value="1"/>
</dbReference>
<organism evidence="3 4">
    <name type="scientific">Heterodera schachtii</name>
    <name type="common">Sugarbeet cyst nematode worm</name>
    <name type="synonym">Tylenchus schachtii</name>
    <dbReference type="NCBI Taxonomy" id="97005"/>
    <lineage>
        <taxon>Eukaryota</taxon>
        <taxon>Metazoa</taxon>
        <taxon>Ecdysozoa</taxon>
        <taxon>Nematoda</taxon>
        <taxon>Chromadorea</taxon>
        <taxon>Rhabditida</taxon>
        <taxon>Tylenchina</taxon>
        <taxon>Tylenchomorpha</taxon>
        <taxon>Tylenchoidea</taxon>
        <taxon>Heteroderidae</taxon>
        <taxon>Heteroderinae</taxon>
        <taxon>Heterodera</taxon>
    </lineage>
</organism>
<gene>
    <name evidence="3" type="ORF">niasHS_005592</name>
</gene>
<evidence type="ECO:0000259" key="2">
    <source>
        <dbReference type="Pfam" id="PF05193"/>
    </source>
</evidence>
<feature type="domain" description="Peptidase M16 N-terminal" evidence="1">
    <location>
        <begin position="44"/>
        <end position="191"/>
    </location>
</feature>
<dbReference type="InterPro" id="IPR011765">
    <property type="entry name" value="Pept_M16_N"/>
</dbReference>
<dbReference type="InterPro" id="IPR050361">
    <property type="entry name" value="MPP/UQCRC_Complex"/>
</dbReference>
<proteinExistence type="predicted"/>
<evidence type="ECO:0000313" key="4">
    <source>
        <dbReference type="Proteomes" id="UP001620645"/>
    </source>
</evidence>
<reference evidence="3 4" key="1">
    <citation type="submission" date="2024-10" db="EMBL/GenBank/DDBJ databases">
        <authorList>
            <person name="Kim D."/>
        </authorList>
    </citation>
    <scope>NUCLEOTIDE SEQUENCE [LARGE SCALE GENOMIC DNA]</scope>
    <source>
        <strain evidence="3">Taebaek</strain>
    </source>
</reference>
<evidence type="ECO:0000259" key="1">
    <source>
        <dbReference type="Pfam" id="PF00675"/>
    </source>
</evidence>
<evidence type="ECO:0000313" key="3">
    <source>
        <dbReference type="EMBL" id="KAL3095833.1"/>
    </source>
</evidence>
<accession>A0ABD2JZ25</accession>
<dbReference type="Proteomes" id="UP001620645">
    <property type="component" value="Unassembled WGS sequence"/>
</dbReference>
<dbReference type="SUPFAM" id="SSF63411">
    <property type="entry name" value="LuxS/MPP-like metallohydrolase"/>
    <property type="match status" value="2"/>
</dbReference>